<dbReference type="AlphaFoldDB" id="I0L6V1"/>
<dbReference type="eggNOG" id="ENOG503355G">
    <property type="taxonomic scope" value="Bacteria"/>
</dbReference>
<dbReference type="OrthoDB" id="5193742at2"/>
<dbReference type="PROSITE" id="PS51257">
    <property type="entry name" value="PROKAR_LIPOPROTEIN"/>
    <property type="match status" value="1"/>
</dbReference>
<keyword evidence="2" id="KW-1185">Reference proteome</keyword>
<protein>
    <recommendedName>
        <fullName evidence="3">Lipoprotein</fullName>
    </recommendedName>
</protein>
<proteinExistence type="predicted"/>
<evidence type="ECO:0000313" key="1">
    <source>
        <dbReference type="EMBL" id="CCH19548.1"/>
    </source>
</evidence>
<name>I0L6V1_9ACTN</name>
<organism evidence="1 2">
    <name type="scientific">Micromonospora lupini str. Lupac 08</name>
    <dbReference type="NCBI Taxonomy" id="1150864"/>
    <lineage>
        <taxon>Bacteria</taxon>
        <taxon>Bacillati</taxon>
        <taxon>Actinomycetota</taxon>
        <taxon>Actinomycetes</taxon>
        <taxon>Micromonosporales</taxon>
        <taxon>Micromonosporaceae</taxon>
        <taxon>Micromonospora</taxon>
    </lineage>
</organism>
<dbReference type="STRING" id="1150864.MILUP08_44423"/>
<gene>
    <name evidence="1" type="ORF">MILUP08_44423</name>
</gene>
<comment type="caution">
    <text evidence="1">The sequence shown here is derived from an EMBL/GenBank/DDBJ whole genome shotgun (WGS) entry which is preliminary data.</text>
</comment>
<reference evidence="2" key="1">
    <citation type="journal article" date="2012" name="J. Bacteriol.">
        <title>Genome Sequence of Micromonospora lupini Lupac 08, Isolated from Root Nodules of Lupinus angustifolius.</title>
        <authorList>
            <person name="Alonso-Vega P."/>
            <person name="Normand P."/>
            <person name="Bacigalupe R."/>
            <person name="Pujic P."/>
            <person name="Lajus A."/>
            <person name="Vallenet D."/>
            <person name="Carro L."/>
            <person name="Coll P."/>
            <person name="Trujillo M.E."/>
        </authorList>
    </citation>
    <scope>NUCLEOTIDE SEQUENCE [LARGE SCALE GENOMIC DNA]</scope>
    <source>
        <strain evidence="2">Lupac 08</strain>
    </source>
</reference>
<accession>I0L6V1</accession>
<evidence type="ECO:0000313" key="2">
    <source>
        <dbReference type="Proteomes" id="UP000003448"/>
    </source>
</evidence>
<dbReference type="RefSeq" id="WP_007461700.1">
    <property type="nucleotide sequence ID" value="NZ_HF570108.1"/>
</dbReference>
<sequence length="134" mass="13426">MRVAVAPVGTVLAVLALTGCGAVTDRADAAGDVAVRMLSAVAEKDGAGACALLAPDSAAEIEQSADQPCAEAILEEDLPAPGTVSASDVYGQWAQVRVGGDTVFLAVFPGGWRVVAAGCHSRGERPYDCAIQGG</sequence>
<dbReference type="EMBL" id="CAIE01000035">
    <property type="protein sequence ID" value="CCH19548.1"/>
    <property type="molecule type" value="Genomic_DNA"/>
</dbReference>
<dbReference type="Proteomes" id="UP000003448">
    <property type="component" value="Unassembled WGS sequence"/>
</dbReference>
<evidence type="ECO:0008006" key="3">
    <source>
        <dbReference type="Google" id="ProtNLM"/>
    </source>
</evidence>